<dbReference type="OrthoDB" id="3232130at2759"/>
<dbReference type="Proteomes" id="UP000807353">
    <property type="component" value="Unassembled WGS sequence"/>
</dbReference>
<organism evidence="1 2">
    <name type="scientific">Collybia nuda</name>
    <dbReference type="NCBI Taxonomy" id="64659"/>
    <lineage>
        <taxon>Eukaryota</taxon>
        <taxon>Fungi</taxon>
        <taxon>Dikarya</taxon>
        <taxon>Basidiomycota</taxon>
        <taxon>Agaricomycotina</taxon>
        <taxon>Agaricomycetes</taxon>
        <taxon>Agaricomycetidae</taxon>
        <taxon>Agaricales</taxon>
        <taxon>Tricholomatineae</taxon>
        <taxon>Clitocybaceae</taxon>
        <taxon>Collybia</taxon>
    </lineage>
</organism>
<evidence type="ECO:0000313" key="2">
    <source>
        <dbReference type="Proteomes" id="UP000807353"/>
    </source>
</evidence>
<keyword evidence="2" id="KW-1185">Reference proteome</keyword>
<gene>
    <name evidence="1" type="ORF">BDZ94DRAFT_1245127</name>
</gene>
<sequence>MHFCRTQLAPLRALGMSLADIAAFMHEVKLEMGMNQGKDYHGIEKLRDLALKMESLPQQDKASEVFSKSFSARNLRAPGIGSKGRTARGID</sequence>
<comment type="caution">
    <text evidence="1">The sequence shown here is derived from an EMBL/GenBank/DDBJ whole genome shotgun (WGS) entry which is preliminary data.</text>
</comment>
<name>A0A9P6CJY7_9AGAR</name>
<reference evidence="1" key="1">
    <citation type="submission" date="2020-11" db="EMBL/GenBank/DDBJ databases">
        <authorList>
            <consortium name="DOE Joint Genome Institute"/>
            <person name="Ahrendt S."/>
            <person name="Riley R."/>
            <person name="Andreopoulos W."/>
            <person name="Labutti K."/>
            <person name="Pangilinan J."/>
            <person name="Ruiz-Duenas F.J."/>
            <person name="Barrasa J.M."/>
            <person name="Sanchez-Garcia M."/>
            <person name="Camarero S."/>
            <person name="Miyauchi S."/>
            <person name="Serrano A."/>
            <person name="Linde D."/>
            <person name="Babiker R."/>
            <person name="Drula E."/>
            <person name="Ayuso-Fernandez I."/>
            <person name="Pacheco R."/>
            <person name="Padilla G."/>
            <person name="Ferreira P."/>
            <person name="Barriuso J."/>
            <person name="Kellner H."/>
            <person name="Castanera R."/>
            <person name="Alfaro M."/>
            <person name="Ramirez L."/>
            <person name="Pisabarro A.G."/>
            <person name="Kuo A."/>
            <person name="Tritt A."/>
            <person name="Lipzen A."/>
            <person name="He G."/>
            <person name="Yan M."/>
            <person name="Ng V."/>
            <person name="Cullen D."/>
            <person name="Martin F."/>
            <person name="Rosso M.-N."/>
            <person name="Henrissat B."/>
            <person name="Hibbett D."/>
            <person name="Martinez A.T."/>
            <person name="Grigoriev I.V."/>
        </authorList>
    </citation>
    <scope>NUCLEOTIDE SEQUENCE</scope>
    <source>
        <strain evidence="1">CBS 247.69</strain>
    </source>
</reference>
<accession>A0A9P6CJY7</accession>
<dbReference type="EMBL" id="MU150231">
    <property type="protein sequence ID" value="KAF9468997.1"/>
    <property type="molecule type" value="Genomic_DNA"/>
</dbReference>
<dbReference type="AlphaFoldDB" id="A0A9P6CJY7"/>
<proteinExistence type="predicted"/>
<protein>
    <submittedName>
        <fullName evidence="1">Uncharacterized protein</fullName>
    </submittedName>
</protein>
<evidence type="ECO:0000313" key="1">
    <source>
        <dbReference type="EMBL" id="KAF9468997.1"/>
    </source>
</evidence>